<keyword evidence="3 6" id="KW-0274">FAD</keyword>
<keyword evidence="5" id="KW-1015">Disulfide bond</keyword>
<dbReference type="Pfam" id="PF04777">
    <property type="entry name" value="Evr1_Alr"/>
    <property type="match status" value="1"/>
</dbReference>
<evidence type="ECO:0000313" key="9">
    <source>
        <dbReference type="Proteomes" id="UP000054144"/>
    </source>
</evidence>
<dbReference type="GO" id="GO:0050660">
    <property type="term" value="F:flavin adenine dinucleotide binding"/>
    <property type="evidence" value="ECO:0007669"/>
    <property type="project" value="TreeGrafter"/>
</dbReference>
<protein>
    <recommendedName>
        <fullName evidence="6">Sulfhydryl oxidase</fullName>
        <ecNumber evidence="6">1.8.3.2</ecNumber>
    </recommendedName>
</protein>
<dbReference type="AlphaFoldDB" id="A0A0D7AIQ5"/>
<keyword evidence="2 6" id="KW-0285">Flavoprotein</keyword>
<gene>
    <name evidence="8" type="ORF">FISHEDRAFT_37069</name>
</gene>
<keyword evidence="9" id="KW-1185">Reference proteome</keyword>
<dbReference type="InterPro" id="IPR017905">
    <property type="entry name" value="ERV/ALR_sulphydryl_oxidase"/>
</dbReference>
<evidence type="ECO:0000256" key="5">
    <source>
        <dbReference type="ARBA" id="ARBA00023157"/>
    </source>
</evidence>
<dbReference type="FunFam" id="1.20.120.310:FF:000002">
    <property type="entry name" value="Sulfhydryl oxidase"/>
    <property type="match status" value="1"/>
</dbReference>
<dbReference type="InterPro" id="IPR039799">
    <property type="entry name" value="ALR/ERV"/>
</dbReference>
<feature type="domain" description="ERV/ALR sulfhydryl oxidase" evidence="7">
    <location>
        <begin position="74"/>
        <end position="174"/>
    </location>
</feature>
<dbReference type="PROSITE" id="PS51324">
    <property type="entry name" value="ERV_ALR"/>
    <property type="match status" value="1"/>
</dbReference>
<dbReference type="GO" id="GO:0005739">
    <property type="term" value="C:mitochondrion"/>
    <property type="evidence" value="ECO:0007669"/>
    <property type="project" value="TreeGrafter"/>
</dbReference>
<organism evidence="8 9">
    <name type="scientific">Fistulina hepatica ATCC 64428</name>
    <dbReference type="NCBI Taxonomy" id="1128425"/>
    <lineage>
        <taxon>Eukaryota</taxon>
        <taxon>Fungi</taxon>
        <taxon>Dikarya</taxon>
        <taxon>Basidiomycota</taxon>
        <taxon>Agaricomycotina</taxon>
        <taxon>Agaricomycetes</taxon>
        <taxon>Agaricomycetidae</taxon>
        <taxon>Agaricales</taxon>
        <taxon>Fistulinaceae</taxon>
        <taxon>Fistulina</taxon>
    </lineage>
</organism>
<dbReference type="EMBL" id="KN881650">
    <property type="protein sequence ID" value="KIY51462.1"/>
    <property type="molecule type" value="Genomic_DNA"/>
</dbReference>
<dbReference type="GO" id="GO:0016971">
    <property type="term" value="F:flavin-dependent sulfhydryl oxidase activity"/>
    <property type="evidence" value="ECO:0007669"/>
    <property type="project" value="InterPro"/>
</dbReference>
<dbReference type="InterPro" id="IPR036774">
    <property type="entry name" value="ERV/ALR_sulphydryl_oxid_sf"/>
</dbReference>
<accession>A0A0D7AIQ5</accession>
<dbReference type="PANTHER" id="PTHR12645:SF1">
    <property type="entry name" value="FAD-LINKED SULFHYDRYL OXIDASE ERV2"/>
    <property type="match status" value="1"/>
</dbReference>
<dbReference type="OrthoDB" id="59470at2759"/>
<sequence>MLSRFAKSFVVVIVVLLILATTLFLHPQTRSYFDPSTGEFFGEGGVESALNALPFSSHNIKGVHGEVIMPKLGNATAKAQLGRATWKLLHTMTLRYPENPTEDEKEALDSYIHLTSRLYPCGECASEFQQLLETYPPQTSSRRAASLWLCFVHNQVNARLHRQEFDCANLDEQYDCGCGDEPISGKKTSSETADHVEEIAQNNAKAAAKEVDSALRKGGGAVEKAANVAMVNGGR</sequence>
<proteinExistence type="predicted"/>
<dbReference type="PANTHER" id="PTHR12645">
    <property type="entry name" value="ALR/ERV"/>
    <property type="match status" value="1"/>
</dbReference>
<reference evidence="8 9" key="1">
    <citation type="journal article" date="2015" name="Fungal Genet. Biol.">
        <title>Evolution of novel wood decay mechanisms in Agaricales revealed by the genome sequences of Fistulina hepatica and Cylindrobasidium torrendii.</title>
        <authorList>
            <person name="Floudas D."/>
            <person name="Held B.W."/>
            <person name="Riley R."/>
            <person name="Nagy L.G."/>
            <person name="Koehler G."/>
            <person name="Ransdell A.S."/>
            <person name="Younus H."/>
            <person name="Chow J."/>
            <person name="Chiniquy J."/>
            <person name="Lipzen A."/>
            <person name="Tritt A."/>
            <person name="Sun H."/>
            <person name="Haridas S."/>
            <person name="LaButti K."/>
            <person name="Ohm R.A."/>
            <person name="Kues U."/>
            <person name="Blanchette R.A."/>
            <person name="Grigoriev I.V."/>
            <person name="Minto R.E."/>
            <person name="Hibbett D.S."/>
        </authorList>
    </citation>
    <scope>NUCLEOTIDE SEQUENCE [LARGE SCALE GENOMIC DNA]</scope>
    <source>
        <strain evidence="8 9">ATCC 64428</strain>
    </source>
</reference>
<evidence type="ECO:0000256" key="4">
    <source>
        <dbReference type="ARBA" id="ARBA00023002"/>
    </source>
</evidence>
<name>A0A0D7AIQ5_9AGAR</name>
<evidence type="ECO:0000259" key="7">
    <source>
        <dbReference type="PROSITE" id="PS51324"/>
    </source>
</evidence>
<dbReference type="Gene3D" id="1.20.120.310">
    <property type="entry name" value="ERV/ALR sulfhydryl oxidase domain"/>
    <property type="match status" value="1"/>
</dbReference>
<comment type="catalytic activity">
    <reaction evidence="6">
        <text>2 R'C(R)SH + O2 = R'C(R)S-S(R)CR' + H2O2</text>
        <dbReference type="Rhea" id="RHEA:17357"/>
        <dbReference type="ChEBI" id="CHEBI:15379"/>
        <dbReference type="ChEBI" id="CHEBI:16240"/>
        <dbReference type="ChEBI" id="CHEBI:16520"/>
        <dbReference type="ChEBI" id="CHEBI:17412"/>
        <dbReference type="EC" id="1.8.3.2"/>
    </reaction>
</comment>
<dbReference type="SUPFAM" id="SSF69000">
    <property type="entry name" value="FAD-dependent thiol oxidase"/>
    <property type="match status" value="1"/>
</dbReference>
<evidence type="ECO:0000256" key="3">
    <source>
        <dbReference type="ARBA" id="ARBA00022827"/>
    </source>
</evidence>
<dbReference type="Proteomes" id="UP000054144">
    <property type="component" value="Unassembled WGS sequence"/>
</dbReference>
<evidence type="ECO:0000256" key="2">
    <source>
        <dbReference type="ARBA" id="ARBA00022630"/>
    </source>
</evidence>
<evidence type="ECO:0000256" key="6">
    <source>
        <dbReference type="RuleBase" id="RU371123"/>
    </source>
</evidence>
<evidence type="ECO:0000313" key="8">
    <source>
        <dbReference type="EMBL" id="KIY51462.1"/>
    </source>
</evidence>
<dbReference type="EC" id="1.8.3.2" evidence="6"/>
<evidence type="ECO:0000256" key="1">
    <source>
        <dbReference type="ARBA" id="ARBA00001974"/>
    </source>
</evidence>
<comment type="cofactor">
    <cofactor evidence="1 6">
        <name>FAD</name>
        <dbReference type="ChEBI" id="CHEBI:57692"/>
    </cofactor>
</comment>
<keyword evidence="4 6" id="KW-0560">Oxidoreductase</keyword>